<keyword evidence="6" id="KW-0472">Membrane</keyword>
<keyword evidence="3" id="KW-0732">Signal</keyword>
<dbReference type="InterPro" id="IPR013106">
    <property type="entry name" value="Ig_V-set"/>
</dbReference>
<feature type="domain" description="Ig-like" evidence="9">
    <location>
        <begin position="307"/>
        <end position="394"/>
    </location>
</feature>
<proteinExistence type="predicted"/>
<evidence type="ECO:0000256" key="7">
    <source>
        <dbReference type="ARBA" id="ARBA00023157"/>
    </source>
</evidence>
<evidence type="ECO:0000313" key="12">
    <source>
        <dbReference type="Proteomes" id="UP000762676"/>
    </source>
</evidence>
<dbReference type="CDD" id="cd00063">
    <property type="entry name" value="FN3"/>
    <property type="match status" value="3"/>
</dbReference>
<feature type="domain" description="Ig-like" evidence="9">
    <location>
        <begin position="119"/>
        <end position="205"/>
    </location>
</feature>
<keyword evidence="12" id="KW-1185">Reference proteome</keyword>
<dbReference type="InterPro" id="IPR003961">
    <property type="entry name" value="FN3_dom"/>
</dbReference>
<dbReference type="InterPro" id="IPR036179">
    <property type="entry name" value="Ig-like_dom_sf"/>
</dbReference>
<keyword evidence="8" id="KW-0393">Immunoglobulin domain</keyword>
<evidence type="ECO:0000256" key="6">
    <source>
        <dbReference type="ARBA" id="ARBA00023136"/>
    </source>
</evidence>
<comment type="subcellular location">
    <subcellularLocation>
        <location evidence="1">Membrane</location>
        <topology evidence="1">Single-pass membrane protein</topology>
    </subcellularLocation>
</comment>
<dbReference type="GO" id="GO:0007156">
    <property type="term" value="P:homophilic cell adhesion via plasma membrane adhesion molecules"/>
    <property type="evidence" value="ECO:0007669"/>
    <property type="project" value="TreeGrafter"/>
</dbReference>
<dbReference type="SMART" id="SM00406">
    <property type="entry name" value="IGv"/>
    <property type="match status" value="3"/>
</dbReference>
<dbReference type="EMBL" id="BMAT01004859">
    <property type="protein sequence ID" value="GFR81842.1"/>
    <property type="molecule type" value="Genomic_DNA"/>
</dbReference>
<keyword evidence="4" id="KW-0677">Repeat</keyword>
<evidence type="ECO:0000256" key="2">
    <source>
        <dbReference type="ARBA" id="ARBA00022692"/>
    </source>
</evidence>
<evidence type="ECO:0000259" key="9">
    <source>
        <dbReference type="PROSITE" id="PS50835"/>
    </source>
</evidence>
<dbReference type="SUPFAM" id="SSF49265">
    <property type="entry name" value="Fibronectin type III"/>
    <property type="match status" value="2"/>
</dbReference>
<dbReference type="Proteomes" id="UP000762676">
    <property type="component" value="Unassembled WGS sequence"/>
</dbReference>
<feature type="domain" description="Fibronectin type-III" evidence="10">
    <location>
        <begin position="543"/>
        <end position="641"/>
    </location>
</feature>
<name>A0AAV4G8S1_9GAST</name>
<evidence type="ECO:0000313" key="11">
    <source>
        <dbReference type="EMBL" id="GFR81842.1"/>
    </source>
</evidence>
<evidence type="ECO:0000256" key="3">
    <source>
        <dbReference type="ARBA" id="ARBA00022729"/>
    </source>
</evidence>
<dbReference type="Pfam" id="PF00041">
    <property type="entry name" value="fn3"/>
    <property type="match status" value="3"/>
</dbReference>
<dbReference type="InterPro" id="IPR013783">
    <property type="entry name" value="Ig-like_fold"/>
</dbReference>
<dbReference type="GO" id="GO:0070593">
    <property type="term" value="P:dendrite self-avoidance"/>
    <property type="evidence" value="ECO:0007669"/>
    <property type="project" value="TreeGrafter"/>
</dbReference>
<sequence length="775" mass="85476">MLYYYFFDRPVSYLSQTDACKVLEDDFKKSPTSQVKAVGERAEFQCIPPYGAPRATVQWAHEGQLLDPVKDRTIIVTDRDSLVIPSVEAKNAGEYTCVASNKGGEKESDPAVLTVLEKPYFVEMPAELKVSVDATVELKCKAAGDPKPTVQWHKEDGRIAFGRARQLDDGTLRIEKVQIGDEGVYVCVAENVAGTAEAVGKLEVETRPSFLIPPKDITVALGRTAVLQCVVTGNPEPTVFWNIGNDKQLMFPNQPIGRFNMSDDGTLRIHDVTFSDQGTYECKALNVLGKANHSATVTVTSDDDRLPPIIVAGPQNQTISPGKVALLTCLVRSPKSGPAPQVTWYKDGALLLVSTDTRVTELNSGTLQISDVRPKDSGRYTCKAVSETGETEWSAFLIVSKQGTSHRSPPKSAFPDAPIKLRVSDIADTSVRLTWTASDRPGQEDVEGYVVEYFSPQTSGGWQTASDTVSLDGYTVKNLQPDTKYVFMVRAKNAMGVGPPSAVSNYVTTRAIVIHFGTSTERRRNLNVNLPKEEIARELKKLRIELKQGQGTNATHIKVKWEIRDSLSAVEGYMVNYTYLIDLDPMTYGTTEVIKVADAFKLRVKIGGLRPASWYQVCVRAYAKGQTSPWSNSINILTMESIPSRPPTNIMIQEEDNSFHIEWSPPDPAYQNGEIIGYDIDCMSKVDQTNCSTRVKGRDTSVVISKATVDGSYRIRVAARTSKGRGVWSNEIIMGERTRLYEMIRDCTQPAIPLAKSPEAKLSAWCARSLKPCRS</sequence>
<comment type="caution">
    <text evidence="11">The sequence shown here is derived from an EMBL/GenBank/DDBJ whole genome shotgun (WGS) entry which is preliminary data.</text>
</comment>
<feature type="domain" description="Fibronectin type-III" evidence="10">
    <location>
        <begin position="646"/>
        <end position="741"/>
    </location>
</feature>
<dbReference type="InterPro" id="IPR007110">
    <property type="entry name" value="Ig-like_dom"/>
</dbReference>
<dbReference type="Gene3D" id="2.60.40.10">
    <property type="entry name" value="Immunoglobulins"/>
    <property type="match status" value="7"/>
</dbReference>
<dbReference type="InterPro" id="IPR036116">
    <property type="entry name" value="FN3_sf"/>
</dbReference>
<gene>
    <name evidence="11" type="ORF">ElyMa_002350000</name>
</gene>
<dbReference type="SMART" id="SM00060">
    <property type="entry name" value="FN3"/>
    <property type="match status" value="3"/>
</dbReference>
<feature type="domain" description="Ig-like" evidence="9">
    <location>
        <begin position="10"/>
        <end position="114"/>
    </location>
</feature>
<dbReference type="GO" id="GO:0030424">
    <property type="term" value="C:axon"/>
    <property type="evidence" value="ECO:0007669"/>
    <property type="project" value="TreeGrafter"/>
</dbReference>
<dbReference type="Pfam" id="PF13927">
    <property type="entry name" value="Ig_3"/>
    <property type="match status" value="1"/>
</dbReference>
<dbReference type="InterPro" id="IPR003598">
    <property type="entry name" value="Ig_sub2"/>
</dbReference>
<organism evidence="11 12">
    <name type="scientific">Elysia marginata</name>
    <dbReference type="NCBI Taxonomy" id="1093978"/>
    <lineage>
        <taxon>Eukaryota</taxon>
        <taxon>Metazoa</taxon>
        <taxon>Spiralia</taxon>
        <taxon>Lophotrochozoa</taxon>
        <taxon>Mollusca</taxon>
        <taxon>Gastropoda</taxon>
        <taxon>Heterobranchia</taxon>
        <taxon>Euthyneura</taxon>
        <taxon>Panpulmonata</taxon>
        <taxon>Sacoglossa</taxon>
        <taxon>Placobranchoidea</taxon>
        <taxon>Plakobranchidae</taxon>
        <taxon>Elysia</taxon>
    </lineage>
</organism>
<protein>
    <submittedName>
        <fullName evidence="11">Roundabout-like protein 2</fullName>
    </submittedName>
</protein>
<keyword evidence="7" id="KW-1015">Disulfide bond</keyword>
<dbReference type="Pfam" id="PF07679">
    <property type="entry name" value="I-set"/>
    <property type="match status" value="3"/>
</dbReference>
<accession>A0AAV4G8S1</accession>
<dbReference type="SMART" id="SM00409">
    <property type="entry name" value="IG"/>
    <property type="match status" value="4"/>
</dbReference>
<dbReference type="SMART" id="SM00408">
    <property type="entry name" value="IGc2"/>
    <property type="match status" value="4"/>
</dbReference>
<dbReference type="GO" id="GO:0098632">
    <property type="term" value="F:cell-cell adhesion mediator activity"/>
    <property type="evidence" value="ECO:0007669"/>
    <property type="project" value="TreeGrafter"/>
</dbReference>
<dbReference type="GO" id="GO:0007411">
    <property type="term" value="P:axon guidance"/>
    <property type="evidence" value="ECO:0007669"/>
    <property type="project" value="TreeGrafter"/>
</dbReference>
<dbReference type="FunFam" id="2.60.40.10:FF:000008">
    <property type="entry name" value="roundabout homolog 2 isoform X2"/>
    <property type="match status" value="3"/>
</dbReference>
<evidence type="ECO:0000256" key="1">
    <source>
        <dbReference type="ARBA" id="ARBA00004167"/>
    </source>
</evidence>
<dbReference type="PANTHER" id="PTHR10075">
    <property type="entry name" value="BASIGIN RELATED"/>
    <property type="match status" value="1"/>
</dbReference>
<evidence type="ECO:0000256" key="8">
    <source>
        <dbReference type="ARBA" id="ARBA00023319"/>
    </source>
</evidence>
<dbReference type="PROSITE" id="PS50835">
    <property type="entry name" value="IG_LIKE"/>
    <property type="match status" value="4"/>
</dbReference>
<evidence type="ECO:0000256" key="5">
    <source>
        <dbReference type="ARBA" id="ARBA00022989"/>
    </source>
</evidence>
<evidence type="ECO:0000259" key="10">
    <source>
        <dbReference type="PROSITE" id="PS50853"/>
    </source>
</evidence>
<dbReference type="AlphaFoldDB" id="A0AAV4G8S1"/>
<dbReference type="SUPFAM" id="SSF48726">
    <property type="entry name" value="Immunoglobulin"/>
    <property type="match status" value="4"/>
</dbReference>
<reference evidence="11 12" key="1">
    <citation type="journal article" date="2021" name="Elife">
        <title>Chloroplast acquisition without the gene transfer in kleptoplastic sea slugs, Plakobranchus ocellatus.</title>
        <authorList>
            <person name="Maeda T."/>
            <person name="Takahashi S."/>
            <person name="Yoshida T."/>
            <person name="Shimamura S."/>
            <person name="Takaki Y."/>
            <person name="Nagai Y."/>
            <person name="Toyoda A."/>
            <person name="Suzuki Y."/>
            <person name="Arimoto A."/>
            <person name="Ishii H."/>
            <person name="Satoh N."/>
            <person name="Nishiyama T."/>
            <person name="Hasebe M."/>
            <person name="Maruyama T."/>
            <person name="Minagawa J."/>
            <person name="Obokata J."/>
            <person name="Shigenobu S."/>
        </authorList>
    </citation>
    <scope>NUCLEOTIDE SEQUENCE [LARGE SCALE GENOMIC DNA]</scope>
</reference>
<keyword evidence="2" id="KW-0812">Transmembrane</keyword>
<feature type="domain" description="Ig-like" evidence="9">
    <location>
        <begin position="208"/>
        <end position="300"/>
    </location>
</feature>
<dbReference type="InterPro" id="IPR013098">
    <property type="entry name" value="Ig_I-set"/>
</dbReference>
<dbReference type="InterPro" id="IPR003599">
    <property type="entry name" value="Ig_sub"/>
</dbReference>
<dbReference type="PROSITE" id="PS50853">
    <property type="entry name" value="FN3"/>
    <property type="match status" value="3"/>
</dbReference>
<dbReference type="PANTHER" id="PTHR10075:SF100">
    <property type="entry name" value="FASCICLIN-2"/>
    <property type="match status" value="1"/>
</dbReference>
<feature type="domain" description="Fibronectin type-III" evidence="10">
    <location>
        <begin position="417"/>
        <end position="512"/>
    </location>
</feature>
<evidence type="ECO:0000256" key="4">
    <source>
        <dbReference type="ARBA" id="ARBA00022737"/>
    </source>
</evidence>
<dbReference type="GO" id="GO:0005886">
    <property type="term" value="C:plasma membrane"/>
    <property type="evidence" value="ECO:0007669"/>
    <property type="project" value="TreeGrafter"/>
</dbReference>
<keyword evidence="5" id="KW-1133">Transmembrane helix</keyword>